<organism evidence="1 2">
    <name type="scientific">Daphnia pulex</name>
    <name type="common">Water flea</name>
    <dbReference type="NCBI Taxonomy" id="6669"/>
    <lineage>
        <taxon>Eukaryota</taxon>
        <taxon>Metazoa</taxon>
        <taxon>Ecdysozoa</taxon>
        <taxon>Arthropoda</taxon>
        <taxon>Crustacea</taxon>
        <taxon>Branchiopoda</taxon>
        <taxon>Diplostraca</taxon>
        <taxon>Cladocera</taxon>
        <taxon>Anomopoda</taxon>
        <taxon>Daphniidae</taxon>
        <taxon>Daphnia</taxon>
    </lineage>
</organism>
<reference evidence="1 2" key="1">
    <citation type="journal article" date="2011" name="Science">
        <title>The ecoresponsive genome of Daphnia pulex.</title>
        <authorList>
            <person name="Colbourne J.K."/>
            <person name="Pfrender M.E."/>
            <person name="Gilbert D."/>
            <person name="Thomas W.K."/>
            <person name="Tucker A."/>
            <person name="Oakley T.H."/>
            <person name="Tokishita S."/>
            <person name="Aerts A."/>
            <person name="Arnold G.J."/>
            <person name="Basu M.K."/>
            <person name="Bauer D.J."/>
            <person name="Caceres C.E."/>
            <person name="Carmel L."/>
            <person name="Casola C."/>
            <person name="Choi J.H."/>
            <person name="Detter J.C."/>
            <person name="Dong Q."/>
            <person name="Dusheyko S."/>
            <person name="Eads B.D."/>
            <person name="Frohlich T."/>
            <person name="Geiler-Samerotte K.A."/>
            <person name="Gerlach D."/>
            <person name="Hatcher P."/>
            <person name="Jogdeo S."/>
            <person name="Krijgsveld J."/>
            <person name="Kriventseva E.V."/>
            <person name="Kultz D."/>
            <person name="Laforsch C."/>
            <person name="Lindquist E."/>
            <person name="Lopez J."/>
            <person name="Manak J.R."/>
            <person name="Muller J."/>
            <person name="Pangilinan J."/>
            <person name="Patwardhan R.P."/>
            <person name="Pitluck S."/>
            <person name="Pritham E.J."/>
            <person name="Rechtsteiner A."/>
            <person name="Rho M."/>
            <person name="Rogozin I.B."/>
            <person name="Sakarya O."/>
            <person name="Salamov A."/>
            <person name="Schaack S."/>
            <person name="Shapiro H."/>
            <person name="Shiga Y."/>
            <person name="Skalitzky C."/>
            <person name="Smith Z."/>
            <person name="Souvorov A."/>
            <person name="Sung W."/>
            <person name="Tang Z."/>
            <person name="Tsuchiya D."/>
            <person name="Tu H."/>
            <person name="Vos H."/>
            <person name="Wang M."/>
            <person name="Wolf Y.I."/>
            <person name="Yamagata H."/>
            <person name="Yamada T."/>
            <person name="Ye Y."/>
            <person name="Shaw J.R."/>
            <person name="Andrews J."/>
            <person name="Crease T.J."/>
            <person name="Tang H."/>
            <person name="Lucas S.M."/>
            <person name="Robertson H.M."/>
            <person name="Bork P."/>
            <person name="Koonin E.V."/>
            <person name="Zdobnov E.M."/>
            <person name="Grigoriev I.V."/>
            <person name="Lynch M."/>
            <person name="Boore J.L."/>
        </authorList>
    </citation>
    <scope>NUCLEOTIDE SEQUENCE [LARGE SCALE GENOMIC DNA]</scope>
</reference>
<dbReference type="EMBL" id="GL732599">
    <property type="protein sequence ID" value="EFX72465.1"/>
    <property type="molecule type" value="Genomic_DNA"/>
</dbReference>
<dbReference type="AlphaFoldDB" id="E9H6V3"/>
<accession>E9H6V3</accession>
<dbReference type="KEGG" id="dpx:DAPPUDRAFT_254428"/>
<keyword evidence="2" id="KW-1185">Reference proteome</keyword>
<gene>
    <name evidence="1" type="ORF">DAPPUDRAFT_254428</name>
</gene>
<sequence length="89" mass="10215">MEDFIQPLQQGVAKLSSGQIGPQRIQELQIYENVTFKRSGLVQDRWLVPEREREDLARGQVELAIDSKDVRANQFYGIVETLNSGRRPT</sequence>
<proteinExistence type="predicted"/>
<dbReference type="HOGENOM" id="CLU_2457068_0_0_1"/>
<evidence type="ECO:0000313" key="1">
    <source>
        <dbReference type="EMBL" id="EFX72465.1"/>
    </source>
</evidence>
<protein>
    <submittedName>
        <fullName evidence="1">Uncharacterized protein</fullName>
    </submittedName>
</protein>
<evidence type="ECO:0000313" key="2">
    <source>
        <dbReference type="Proteomes" id="UP000000305"/>
    </source>
</evidence>
<name>E9H6V3_DAPPU</name>
<dbReference type="Proteomes" id="UP000000305">
    <property type="component" value="Unassembled WGS sequence"/>
</dbReference>
<dbReference type="InParanoid" id="E9H6V3"/>